<sequence length="92" mass="10285">MAILILGKSACALCGEVIVTEHELVATSHFISDPSHPLWRYSDAAMHCDCFQRWPHREEFVAEYNRIIGQIVWGNGSQHTMRADGTVTTAQA</sequence>
<comment type="caution">
    <text evidence="1">The sequence shown here is derived from an EMBL/GenBank/DDBJ whole genome shotgun (WGS) entry which is preliminary data.</text>
</comment>
<keyword evidence="2" id="KW-1185">Reference proteome</keyword>
<protein>
    <submittedName>
        <fullName evidence="1">Uncharacterized protein</fullName>
    </submittedName>
</protein>
<dbReference type="EMBL" id="SNZH01000003">
    <property type="protein sequence ID" value="TDR46479.1"/>
    <property type="molecule type" value="Genomic_DNA"/>
</dbReference>
<dbReference type="OrthoDB" id="5523221at2"/>
<evidence type="ECO:0000313" key="1">
    <source>
        <dbReference type="EMBL" id="TDR46479.1"/>
    </source>
</evidence>
<reference evidence="1 2" key="1">
    <citation type="submission" date="2019-03" db="EMBL/GenBank/DDBJ databases">
        <title>Genomic Encyclopedia of Type Strains, Phase IV (KMG-IV): sequencing the most valuable type-strain genomes for metagenomic binning, comparative biology and taxonomic classification.</title>
        <authorList>
            <person name="Goeker M."/>
        </authorList>
    </citation>
    <scope>NUCLEOTIDE SEQUENCE [LARGE SCALE GENOMIC DNA]</scope>
    <source>
        <strain evidence="1 2">DSM 21667</strain>
    </source>
</reference>
<accession>A0A4R6Z4L2</accession>
<name>A0A4R6Z4L2_9GAMM</name>
<dbReference type="RefSeq" id="WP_133817621.1">
    <property type="nucleotide sequence ID" value="NZ_SNZH01000003.1"/>
</dbReference>
<dbReference type="Proteomes" id="UP000295293">
    <property type="component" value="Unassembled WGS sequence"/>
</dbReference>
<dbReference type="AlphaFoldDB" id="A0A4R6Z4L2"/>
<organism evidence="1 2">
    <name type="scientific">Tahibacter aquaticus</name>
    <dbReference type="NCBI Taxonomy" id="520092"/>
    <lineage>
        <taxon>Bacteria</taxon>
        <taxon>Pseudomonadati</taxon>
        <taxon>Pseudomonadota</taxon>
        <taxon>Gammaproteobacteria</taxon>
        <taxon>Lysobacterales</taxon>
        <taxon>Rhodanobacteraceae</taxon>
        <taxon>Tahibacter</taxon>
    </lineage>
</organism>
<proteinExistence type="predicted"/>
<gene>
    <name evidence="1" type="ORF">DFR29_10310</name>
</gene>
<evidence type="ECO:0000313" key="2">
    <source>
        <dbReference type="Proteomes" id="UP000295293"/>
    </source>
</evidence>